<keyword evidence="6" id="KW-1185">Reference proteome</keyword>
<organism evidence="5 6">
    <name type="scientific">Symbiodinium pilosum</name>
    <name type="common">Dinoflagellate</name>
    <dbReference type="NCBI Taxonomy" id="2952"/>
    <lineage>
        <taxon>Eukaryota</taxon>
        <taxon>Sar</taxon>
        <taxon>Alveolata</taxon>
        <taxon>Dinophyceae</taxon>
        <taxon>Suessiales</taxon>
        <taxon>Symbiodiniaceae</taxon>
        <taxon>Symbiodinium</taxon>
    </lineage>
</organism>
<dbReference type="GO" id="GO:0007018">
    <property type="term" value="P:microtubule-based movement"/>
    <property type="evidence" value="ECO:0007669"/>
    <property type="project" value="InterPro"/>
</dbReference>
<keyword evidence="2" id="KW-0067">ATP-binding</keyword>
<evidence type="ECO:0000313" key="6">
    <source>
        <dbReference type="Proteomes" id="UP000649617"/>
    </source>
</evidence>
<dbReference type="InterPro" id="IPR001752">
    <property type="entry name" value="Kinesin_motor_dom"/>
</dbReference>
<dbReference type="PROSITE" id="PS50067">
    <property type="entry name" value="KINESIN_MOTOR_2"/>
    <property type="match status" value="1"/>
</dbReference>
<comment type="caution">
    <text evidence="5">The sequence shown here is derived from an EMBL/GenBank/DDBJ whole genome shotgun (WGS) entry which is preliminary data.</text>
</comment>
<dbReference type="InterPro" id="IPR036961">
    <property type="entry name" value="Kinesin_motor_dom_sf"/>
</dbReference>
<comment type="similarity">
    <text evidence="3">Belongs to the TRAFAC class myosin-kinesin ATPase superfamily. Kinesin family.</text>
</comment>
<dbReference type="Gene3D" id="3.40.850.10">
    <property type="entry name" value="Kinesin motor domain"/>
    <property type="match status" value="1"/>
</dbReference>
<keyword evidence="1" id="KW-0547">Nucleotide-binding</keyword>
<dbReference type="GO" id="GO:0005875">
    <property type="term" value="C:microtubule associated complex"/>
    <property type="evidence" value="ECO:0007669"/>
    <property type="project" value="TreeGrafter"/>
</dbReference>
<dbReference type="SUPFAM" id="SSF52540">
    <property type="entry name" value="P-loop containing nucleoside triphosphate hydrolases"/>
    <property type="match status" value="1"/>
</dbReference>
<name>A0A812JV72_SYMPI</name>
<dbReference type="PROSITE" id="PS00411">
    <property type="entry name" value="KINESIN_MOTOR_1"/>
    <property type="match status" value="1"/>
</dbReference>
<evidence type="ECO:0000256" key="2">
    <source>
        <dbReference type="ARBA" id="ARBA00022840"/>
    </source>
</evidence>
<accession>A0A812JV72</accession>
<dbReference type="PRINTS" id="PR00380">
    <property type="entry name" value="KINESINHEAVY"/>
</dbReference>
<dbReference type="AlphaFoldDB" id="A0A812JV72"/>
<dbReference type="InterPro" id="IPR027417">
    <property type="entry name" value="P-loop_NTPase"/>
</dbReference>
<evidence type="ECO:0000256" key="1">
    <source>
        <dbReference type="ARBA" id="ARBA00022741"/>
    </source>
</evidence>
<dbReference type="Proteomes" id="UP000649617">
    <property type="component" value="Unassembled WGS sequence"/>
</dbReference>
<dbReference type="OrthoDB" id="3176171at2759"/>
<protein>
    <submittedName>
        <fullName evidence="5">Kif14 protein</fullName>
    </submittedName>
</protein>
<feature type="domain" description="Kinesin motor" evidence="4">
    <location>
        <begin position="1"/>
        <end position="185"/>
    </location>
</feature>
<reference evidence="5" key="1">
    <citation type="submission" date="2021-02" db="EMBL/GenBank/DDBJ databases">
        <authorList>
            <person name="Dougan E. K."/>
            <person name="Rhodes N."/>
            <person name="Thang M."/>
            <person name="Chan C."/>
        </authorList>
    </citation>
    <scope>NUCLEOTIDE SEQUENCE</scope>
</reference>
<dbReference type="GO" id="GO:0008017">
    <property type="term" value="F:microtubule binding"/>
    <property type="evidence" value="ECO:0007669"/>
    <property type="project" value="InterPro"/>
</dbReference>
<dbReference type="GO" id="GO:0051231">
    <property type="term" value="P:spindle elongation"/>
    <property type="evidence" value="ECO:0007669"/>
    <property type="project" value="TreeGrafter"/>
</dbReference>
<proteinExistence type="inferred from homology"/>
<dbReference type="InterPro" id="IPR019821">
    <property type="entry name" value="Kinesin_motor_CS"/>
</dbReference>
<evidence type="ECO:0000313" key="5">
    <source>
        <dbReference type="EMBL" id="CAE7211049.1"/>
    </source>
</evidence>
<comment type="caution">
    <text evidence="3">Lacks conserved residue(s) required for the propagation of feature annotation.</text>
</comment>
<dbReference type="PANTHER" id="PTHR47969">
    <property type="entry name" value="CHROMOSOME-ASSOCIATED KINESIN KIF4A-RELATED"/>
    <property type="match status" value="1"/>
</dbReference>
<dbReference type="Pfam" id="PF00225">
    <property type="entry name" value="Kinesin"/>
    <property type="match status" value="1"/>
</dbReference>
<dbReference type="InterPro" id="IPR027640">
    <property type="entry name" value="Kinesin-like_fam"/>
</dbReference>
<evidence type="ECO:0000256" key="3">
    <source>
        <dbReference type="PROSITE-ProRule" id="PRU00283"/>
    </source>
</evidence>
<feature type="non-terminal residue" evidence="5">
    <location>
        <position position="201"/>
    </location>
</feature>
<dbReference type="SMART" id="SM00129">
    <property type="entry name" value="KISc"/>
    <property type="match status" value="1"/>
</dbReference>
<dbReference type="GO" id="GO:0007052">
    <property type="term" value="P:mitotic spindle organization"/>
    <property type="evidence" value="ECO:0007669"/>
    <property type="project" value="TreeGrafter"/>
</dbReference>
<dbReference type="GO" id="GO:0003777">
    <property type="term" value="F:microtubule motor activity"/>
    <property type="evidence" value="ECO:0007669"/>
    <property type="project" value="InterPro"/>
</dbReference>
<dbReference type="GO" id="GO:0005524">
    <property type="term" value="F:ATP binding"/>
    <property type="evidence" value="ECO:0007669"/>
    <property type="project" value="UniProtKB-KW"/>
</dbReference>
<gene>
    <name evidence="5" type="primary">Kif14</name>
    <name evidence="5" type="ORF">SPIL2461_LOCUS2301</name>
</gene>
<sequence>EHPKLGVYVKGLYLMPCATKQDVMSNLEYGLKMRTIAATNMNQSSSRSHAVFTITVNKLEGERPKGRNDKDERKSLHAKINLIDLAGSERTSKAQTENERLKEGCAINQSLSQLGLVIKMLTEQSSGGLKAPMFRASKLTFLLKDSLAGNSKTCCFAAEVLDSLGPRHVKRRISSPTLGMIKRSPPINRHSSSYRVPIVRT</sequence>
<dbReference type="PANTHER" id="PTHR47969:SF29">
    <property type="entry name" value="KINESIN-LIKE PROTEIN"/>
    <property type="match status" value="1"/>
</dbReference>
<dbReference type="EMBL" id="CAJNIZ010002479">
    <property type="protein sequence ID" value="CAE7211049.1"/>
    <property type="molecule type" value="Genomic_DNA"/>
</dbReference>
<evidence type="ECO:0000259" key="4">
    <source>
        <dbReference type="PROSITE" id="PS50067"/>
    </source>
</evidence>